<dbReference type="RefSeq" id="WP_174702448.1">
    <property type="nucleotide sequence ID" value="NZ_JABURA010000001.1"/>
</dbReference>
<dbReference type="Proteomes" id="UP000728647">
    <property type="component" value="Unassembled WGS sequence"/>
</dbReference>
<dbReference type="EMBL" id="JABURA010000001">
    <property type="protein sequence ID" value="NUB92311.1"/>
    <property type="molecule type" value="Genomic_DNA"/>
</dbReference>
<sequence>MPYEPPVECPLCRETLEPDQTLETHLVGTHTQREVARYLASLHERVQPRSVSD</sequence>
<evidence type="ECO:0000313" key="2">
    <source>
        <dbReference type="EMBL" id="NUB92311.1"/>
    </source>
</evidence>
<dbReference type="InterPro" id="IPR013087">
    <property type="entry name" value="Znf_C2H2_type"/>
</dbReference>
<protein>
    <recommendedName>
        <fullName evidence="1">C2H2-type domain-containing protein</fullName>
    </recommendedName>
</protein>
<evidence type="ECO:0000313" key="3">
    <source>
        <dbReference type="Proteomes" id="UP000728647"/>
    </source>
</evidence>
<evidence type="ECO:0000259" key="1">
    <source>
        <dbReference type="PROSITE" id="PS00028"/>
    </source>
</evidence>
<dbReference type="OrthoDB" id="182160at2157"/>
<comment type="caution">
    <text evidence="2">The sequence shown here is derived from an EMBL/GenBank/DDBJ whole genome shotgun (WGS) entry which is preliminary data.</text>
</comment>
<dbReference type="PROSITE" id="PS00028">
    <property type="entry name" value="ZINC_FINGER_C2H2_1"/>
    <property type="match status" value="1"/>
</dbReference>
<feature type="domain" description="C2H2-type" evidence="1">
    <location>
        <begin position="9"/>
        <end position="30"/>
    </location>
</feature>
<dbReference type="AlphaFoldDB" id="A0A8J8GMC2"/>
<accession>A0A8J8GMC2</accession>
<proteinExistence type="predicted"/>
<name>A0A8J8GMC2_9EURY</name>
<organism evidence="2 3">
    <name type="scientific">Haloterrigena gelatinilytica</name>
    <dbReference type="NCBI Taxonomy" id="2741724"/>
    <lineage>
        <taxon>Archaea</taxon>
        <taxon>Methanobacteriati</taxon>
        <taxon>Methanobacteriota</taxon>
        <taxon>Stenosarchaea group</taxon>
        <taxon>Halobacteria</taxon>
        <taxon>Halobacteriales</taxon>
        <taxon>Natrialbaceae</taxon>
        <taxon>Haloterrigena</taxon>
    </lineage>
</organism>
<gene>
    <name evidence="2" type="ORF">HT576_14935</name>
</gene>
<reference evidence="2" key="1">
    <citation type="submission" date="2020-06" db="EMBL/GenBank/DDBJ databases">
        <title>Haloterrigena sp. nov., an extremely halophilic archaeon isolated from a saline sediment.</title>
        <authorList>
            <person name="Liu B.-B."/>
        </authorList>
    </citation>
    <scope>NUCLEOTIDE SEQUENCE</scope>
    <source>
        <strain evidence="2">SYSU A121-1</strain>
    </source>
</reference>